<sequence>MALRARAVLLAIVSLFLVYQVAAVVLEKDNVSIGQLTPGEIEEKLQECPLVQSLNAHKVSTHPQTSSVTSRIFSFLFPGSPAVNALLATLYISGPPNFLLALCPPNIDPSSLSVMVAFAVGGLLGDTLFHLLPEIFLGEVEPDRVKFVMVEPNKNLLLGVAIMVGFVTFVAMDKGLRIATGATAGMITDMDMHTARLREERKLRRVLLLADLKLEVLLPKACFAPKQEAARQRKPNGTTTAPEPTSIAEKEVNASVKLGGYLNLIADFTHNITDGLALSSSFYASPTIGATTTVAVFFHEIPHEVGDFALLVQSGFSKRKAMGAQFLTAVGAFLGTCIGIAVQEFGGSSSGLGAEVHGPGLFGTSLQWGDMLLPFTAGTFLYVGTVAVIPEMLETGPDKGKEVSKTLTQFSAMAAGAGIMLAYSTTPFQNLCNASAPRLDAPIRDPLANVLKVKCIANLGDQRNNLTYVCQPEVKSQVQTCVHSLCDANTYPAADAEYNAACASLPPPDPQPEPLFRNLCNVKCSVSLGNQANNQTHICRPDVRSQVQTCVHQLCDAATAAPADAEYEALCPTPPPQPLFKHLCNVKCAVGLGELAYNKTHICLPDVRAGVQTCVRQLCDASTAPVAEAEYEALCPRPEGVWLREGCNQKSLFAGHEKELD</sequence>
<evidence type="ECO:0000313" key="2">
    <source>
        <dbReference type="Proteomes" id="UP001172680"/>
    </source>
</evidence>
<proteinExistence type="predicted"/>
<comment type="caution">
    <text evidence="1">The sequence shown here is derived from an EMBL/GenBank/DDBJ whole genome shotgun (WGS) entry which is preliminary data.</text>
</comment>
<gene>
    <name evidence="1" type="ORF">H2199_006864</name>
</gene>
<organism evidence="1 2">
    <name type="scientific">Coniosporium tulheliwenetii</name>
    <dbReference type="NCBI Taxonomy" id="3383036"/>
    <lineage>
        <taxon>Eukaryota</taxon>
        <taxon>Fungi</taxon>
        <taxon>Dikarya</taxon>
        <taxon>Ascomycota</taxon>
        <taxon>Pezizomycotina</taxon>
        <taxon>Dothideomycetes</taxon>
        <taxon>Dothideomycetes incertae sedis</taxon>
        <taxon>Coniosporium</taxon>
    </lineage>
</organism>
<protein>
    <submittedName>
        <fullName evidence="1">Uncharacterized protein</fullName>
    </submittedName>
</protein>
<evidence type="ECO:0000313" key="1">
    <source>
        <dbReference type="EMBL" id="KAJ9639003.1"/>
    </source>
</evidence>
<name>A0ACC2YVE3_9PEZI</name>
<dbReference type="Proteomes" id="UP001172680">
    <property type="component" value="Unassembled WGS sequence"/>
</dbReference>
<dbReference type="EMBL" id="JAPDRP010000020">
    <property type="protein sequence ID" value="KAJ9639003.1"/>
    <property type="molecule type" value="Genomic_DNA"/>
</dbReference>
<keyword evidence="2" id="KW-1185">Reference proteome</keyword>
<reference evidence="1" key="1">
    <citation type="submission" date="2022-10" db="EMBL/GenBank/DDBJ databases">
        <title>Culturing micro-colonial fungi from biological soil crusts in the Mojave desert and describing Neophaeococcomyces mojavensis, and introducing the new genera and species Taxawa tesnikishii.</title>
        <authorList>
            <person name="Kurbessoian T."/>
            <person name="Stajich J.E."/>
        </authorList>
    </citation>
    <scope>NUCLEOTIDE SEQUENCE</scope>
    <source>
        <strain evidence="1">JES_115</strain>
    </source>
</reference>
<accession>A0ACC2YVE3</accession>